<evidence type="ECO:0000313" key="8">
    <source>
        <dbReference type="Proteomes" id="UP000027219"/>
    </source>
</evidence>
<dbReference type="SMART" id="SM00866">
    <property type="entry name" value="UTRA"/>
    <property type="match status" value="1"/>
</dbReference>
<evidence type="ECO:0000313" key="7">
    <source>
        <dbReference type="EMBL" id="KDN30201.1"/>
    </source>
</evidence>
<dbReference type="PANTHER" id="PTHR44846:SF16">
    <property type="entry name" value="TRANSCRIPTIONAL REGULATOR PHNF-RELATED"/>
    <property type="match status" value="1"/>
</dbReference>
<reference evidence="6 9" key="2">
    <citation type="submission" date="2019-09" db="EMBL/GenBank/DDBJ databases">
        <title>Vibrio Fortis S7-72.</title>
        <authorList>
            <person name="Das S.K."/>
        </authorList>
    </citation>
    <scope>NUCLEOTIDE SEQUENCE [LARGE SCALE GENOMIC DNA]</scope>
    <source>
        <strain evidence="6 9">S7-72</strain>
    </source>
</reference>
<evidence type="ECO:0000259" key="5">
    <source>
        <dbReference type="PROSITE" id="PS50949"/>
    </source>
</evidence>
<dbReference type="PRINTS" id="PR00035">
    <property type="entry name" value="HTHGNTR"/>
</dbReference>
<dbReference type="NCBIfam" id="TIGR02018">
    <property type="entry name" value="his_ut_repres"/>
    <property type="match status" value="1"/>
</dbReference>
<protein>
    <recommendedName>
        <fullName evidence="4">Histidine utilization repressor</fullName>
    </recommendedName>
</protein>
<dbReference type="EMBL" id="JFFR01000002">
    <property type="protein sequence ID" value="KDN30201.1"/>
    <property type="molecule type" value="Genomic_DNA"/>
</dbReference>
<dbReference type="InterPro" id="IPR036388">
    <property type="entry name" value="WH-like_DNA-bd_sf"/>
</dbReference>
<dbReference type="PROSITE" id="PS50949">
    <property type="entry name" value="HTH_GNTR"/>
    <property type="match status" value="1"/>
</dbReference>
<gene>
    <name evidence="6" type="primary">hutC</name>
    <name evidence="6" type="ORF">F2Z80_07925</name>
    <name evidence="7" type="ORF">VFDL14_05590</name>
</gene>
<evidence type="ECO:0000256" key="1">
    <source>
        <dbReference type="ARBA" id="ARBA00023015"/>
    </source>
</evidence>
<keyword evidence="8" id="KW-1185">Reference proteome</keyword>
<dbReference type="GO" id="GO:0003677">
    <property type="term" value="F:DNA binding"/>
    <property type="evidence" value="ECO:0007669"/>
    <property type="project" value="UniProtKB-UniRule"/>
</dbReference>
<dbReference type="Gene3D" id="1.10.10.10">
    <property type="entry name" value="Winged helix-like DNA-binding domain superfamily/Winged helix DNA-binding domain"/>
    <property type="match status" value="1"/>
</dbReference>
<keyword evidence="2" id="KW-0238">DNA-binding</keyword>
<dbReference type="Proteomes" id="UP000326687">
    <property type="component" value="Unassembled WGS sequence"/>
</dbReference>
<evidence type="ECO:0000256" key="2">
    <source>
        <dbReference type="ARBA" id="ARBA00023125"/>
    </source>
</evidence>
<dbReference type="Gene3D" id="3.40.1410.10">
    <property type="entry name" value="Chorismate lyase-like"/>
    <property type="match status" value="1"/>
</dbReference>
<dbReference type="InterPro" id="IPR036390">
    <property type="entry name" value="WH_DNA-bd_sf"/>
</dbReference>
<feature type="domain" description="HTH gntR-type" evidence="5">
    <location>
        <begin position="4"/>
        <end position="72"/>
    </location>
</feature>
<evidence type="ECO:0000256" key="3">
    <source>
        <dbReference type="ARBA" id="ARBA00023163"/>
    </source>
</evidence>
<dbReference type="InterPro" id="IPR050679">
    <property type="entry name" value="Bact_HTH_transcr_reg"/>
</dbReference>
<dbReference type="AlphaFoldDB" id="A0A066US14"/>
<dbReference type="GO" id="GO:0003700">
    <property type="term" value="F:DNA-binding transcription factor activity"/>
    <property type="evidence" value="ECO:0007669"/>
    <property type="project" value="UniProtKB-UniRule"/>
</dbReference>
<dbReference type="EMBL" id="VXDD01000001">
    <property type="protein sequence ID" value="KAB0303866.1"/>
    <property type="molecule type" value="Genomic_DNA"/>
</dbReference>
<comment type="caution">
    <text evidence="7">The sequence shown here is derived from an EMBL/GenBank/DDBJ whole genome shotgun (WGS) entry which is preliminary data.</text>
</comment>
<organism evidence="7 8">
    <name type="scientific">Vibrio fortis</name>
    <dbReference type="NCBI Taxonomy" id="212667"/>
    <lineage>
        <taxon>Bacteria</taxon>
        <taxon>Pseudomonadati</taxon>
        <taxon>Pseudomonadota</taxon>
        <taxon>Gammaproteobacteria</taxon>
        <taxon>Vibrionales</taxon>
        <taxon>Vibrionaceae</taxon>
        <taxon>Vibrio</taxon>
    </lineage>
</organism>
<dbReference type="InterPro" id="IPR010248">
    <property type="entry name" value="His_ut_repres"/>
</dbReference>
<dbReference type="OrthoDB" id="9808698at2"/>
<evidence type="ECO:0000256" key="4">
    <source>
        <dbReference type="NCBIfam" id="TIGR02018"/>
    </source>
</evidence>
<dbReference type="SMART" id="SM00345">
    <property type="entry name" value="HTH_GNTR"/>
    <property type="match status" value="1"/>
</dbReference>
<dbReference type="STRING" id="212667.VFDL14_05590"/>
<dbReference type="SUPFAM" id="SSF46785">
    <property type="entry name" value="Winged helix' DNA-binding domain"/>
    <property type="match status" value="1"/>
</dbReference>
<dbReference type="FunFam" id="1.10.10.10:FF:000079">
    <property type="entry name" value="GntR family transcriptional regulator"/>
    <property type="match status" value="1"/>
</dbReference>
<dbReference type="CDD" id="cd07377">
    <property type="entry name" value="WHTH_GntR"/>
    <property type="match status" value="1"/>
</dbReference>
<dbReference type="Pfam" id="PF07702">
    <property type="entry name" value="UTRA"/>
    <property type="match status" value="1"/>
</dbReference>
<dbReference type="GO" id="GO:0006547">
    <property type="term" value="P:L-histidine metabolic process"/>
    <property type="evidence" value="ECO:0007669"/>
    <property type="project" value="UniProtKB-UniRule"/>
</dbReference>
<sequence>MSNAPLYLQIKQFIDDKISMGHWPPGHRITTELELTKQFNVSRMTVNKAIRDLVSEGKLARKPRLGTFVCEPTEKAQSPLLDINNIAQEIRERGQDHRSQVVKHLQINADEKTAMQLGVMINTPIFYSEIIHFSDNTPTQLECRWVNSDIVPNYLDQDFTHATPNEYLSNNCPLSAIEHTVEAIVPEHKVQESLEMAANEPCLLLNRRTWSAERLVSFALLYHPGSKYKLSSKILLD</sequence>
<evidence type="ECO:0000313" key="6">
    <source>
        <dbReference type="EMBL" id="KAB0303866.1"/>
    </source>
</evidence>
<proteinExistence type="predicted"/>
<dbReference type="RefSeq" id="WP_032549213.1">
    <property type="nucleotide sequence ID" value="NZ_JFFR01000002.1"/>
</dbReference>
<dbReference type="PANTHER" id="PTHR44846">
    <property type="entry name" value="MANNOSYL-D-GLYCERATE TRANSPORT/METABOLISM SYSTEM REPRESSOR MNGR-RELATED"/>
    <property type="match status" value="1"/>
</dbReference>
<dbReference type="GO" id="GO:0045892">
    <property type="term" value="P:negative regulation of DNA-templated transcription"/>
    <property type="evidence" value="ECO:0007669"/>
    <property type="project" value="UniProtKB-UniRule"/>
</dbReference>
<dbReference type="InterPro" id="IPR000524">
    <property type="entry name" value="Tscrpt_reg_HTH_GntR"/>
</dbReference>
<dbReference type="Proteomes" id="UP000027219">
    <property type="component" value="Unassembled WGS sequence"/>
</dbReference>
<evidence type="ECO:0000313" key="9">
    <source>
        <dbReference type="Proteomes" id="UP000326687"/>
    </source>
</evidence>
<keyword evidence="3" id="KW-0804">Transcription</keyword>
<dbReference type="SUPFAM" id="SSF64288">
    <property type="entry name" value="Chorismate lyase-like"/>
    <property type="match status" value="1"/>
</dbReference>
<dbReference type="InterPro" id="IPR011663">
    <property type="entry name" value="UTRA"/>
</dbReference>
<name>A0A066US14_9VIBR</name>
<dbReference type="Pfam" id="PF00392">
    <property type="entry name" value="GntR"/>
    <property type="match status" value="1"/>
</dbReference>
<accession>A0A066US14</accession>
<dbReference type="InterPro" id="IPR028978">
    <property type="entry name" value="Chorismate_lyase_/UTRA_dom_sf"/>
</dbReference>
<keyword evidence="1" id="KW-0805">Transcription regulation</keyword>
<reference evidence="7 8" key="1">
    <citation type="submission" date="2014-02" db="EMBL/GenBank/DDBJ databases">
        <title>Vibrio fortis Dalian14 Genome Sequencing.</title>
        <authorList>
            <person name="Wang Y."/>
            <person name="Song L."/>
            <person name="Liu G."/>
            <person name="Ding J."/>
        </authorList>
    </citation>
    <scope>NUCLEOTIDE SEQUENCE [LARGE SCALE GENOMIC DNA]</scope>
    <source>
        <strain evidence="7 8">Dalian14</strain>
    </source>
</reference>